<dbReference type="InterPro" id="IPR020635">
    <property type="entry name" value="Tyr_kinase_cat_dom"/>
</dbReference>
<evidence type="ECO:0000256" key="7">
    <source>
        <dbReference type="ARBA" id="ARBA00022989"/>
    </source>
</evidence>
<keyword evidence="6" id="KW-0067">ATP-binding</keyword>
<accession>A0A8X8D1N7</accession>
<evidence type="ECO:0000256" key="5">
    <source>
        <dbReference type="ARBA" id="ARBA00022741"/>
    </source>
</evidence>
<dbReference type="Proteomes" id="UP000886885">
    <property type="component" value="Chromosome 6A"/>
</dbReference>
<dbReference type="InterPro" id="IPR000719">
    <property type="entry name" value="Prot_kinase_dom"/>
</dbReference>
<keyword evidence="12" id="KW-1185">Reference proteome</keyword>
<dbReference type="InterPro" id="IPR044812">
    <property type="entry name" value="CERK1/LYK3-like"/>
</dbReference>
<evidence type="ECO:0000256" key="3">
    <source>
        <dbReference type="ARBA" id="ARBA00022692"/>
    </source>
</evidence>
<dbReference type="AlphaFoldDB" id="A0A8X8D1N7"/>
<dbReference type="SMART" id="SM00219">
    <property type="entry name" value="TyrKc"/>
    <property type="match status" value="1"/>
</dbReference>
<comment type="subcellular location">
    <subcellularLocation>
        <location evidence="1">Cell membrane</location>
        <topology evidence="1">Single-pass membrane protein</topology>
    </subcellularLocation>
</comment>
<dbReference type="InterPro" id="IPR008271">
    <property type="entry name" value="Ser/Thr_kinase_AS"/>
</dbReference>
<keyword evidence="2" id="KW-1003">Cell membrane</keyword>
<keyword evidence="3" id="KW-0812">Transmembrane</keyword>
<dbReference type="PROSITE" id="PS00108">
    <property type="entry name" value="PROTEIN_KINASE_ST"/>
    <property type="match status" value="1"/>
</dbReference>
<comment type="caution">
    <text evidence="11">The sequence shown here is derived from an EMBL/GenBank/DDBJ whole genome shotgun (WGS) entry which is preliminary data.</text>
</comment>
<keyword evidence="4" id="KW-0732">Signal</keyword>
<dbReference type="PANTHER" id="PTHR46204">
    <property type="entry name" value="CHITIN ELICITOR RECEPTOR KINASE 1-RELATED"/>
    <property type="match status" value="1"/>
</dbReference>
<dbReference type="GO" id="GO:0019199">
    <property type="term" value="F:transmembrane receptor protein kinase activity"/>
    <property type="evidence" value="ECO:0007669"/>
    <property type="project" value="InterPro"/>
</dbReference>
<sequence length="237" mass="27155">MHLRITALQLIILKDGIKAPGHNNSDCLQVSHKPLPWTTRVQIALDAAKGLEYIHERTKPYYVHRDVKPSNILLDSNFHAKGSIIVAVFNGGWRNTLDIERLYRGRDSYVRDGHVTAKSDVYSFGVVLMELFTGQPALSKDANPENEELSEHRSVVQYMLSALNDSQESFDELAKCIDLNLTSYNKDSLYEMALLSKDCVDDNWKRRPDMSRVVLRLSHLLSSFREWEELWFDCLAG</sequence>
<evidence type="ECO:0000256" key="6">
    <source>
        <dbReference type="ARBA" id="ARBA00022840"/>
    </source>
</evidence>
<dbReference type="GO" id="GO:0004713">
    <property type="term" value="F:protein tyrosine kinase activity"/>
    <property type="evidence" value="ECO:0007669"/>
    <property type="project" value="InterPro"/>
</dbReference>
<evidence type="ECO:0000313" key="12">
    <source>
        <dbReference type="Proteomes" id="UP000886885"/>
    </source>
</evidence>
<dbReference type="GO" id="GO:0045087">
    <property type="term" value="P:innate immune response"/>
    <property type="evidence" value="ECO:0007669"/>
    <property type="project" value="InterPro"/>
</dbReference>
<dbReference type="PROSITE" id="PS50011">
    <property type="entry name" value="PROTEIN_KINASE_DOM"/>
    <property type="match status" value="1"/>
</dbReference>
<dbReference type="FunFam" id="1.10.510.10:FF:000468">
    <property type="entry name" value="PTI1-like tyrosine-protein kinase 3"/>
    <property type="match status" value="1"/>
</dbReference>
<evidence type="ECO:0000313" key="11">
    <source>
        <dbReference type="EMBL" id="KAG6772789.1"/>
    </source>
</evidence>
<dbReference type="OrthoDB" id="4062651at2759"/>
<protein>
    <recommendedName>
        <fullName evidence="10">Protein kinase domain-containing protein</fullName>
    </recommendedName>
</protein>
<keyword evidence="7" id="KW-1133">Transmembrane helix</keyword>
<evidence type="ECO:0000256" key="2">
    <source>
        <dbReference type="ARBA" id="ARBA00022475"/>
    </source>
</evidence>
<keyword evidence="9" id="KW-1015">Disulfide bond</keyword>
<dbReference type="Pfam" id="PF00069">
    <property type="entry name" value="Pkinase"/>
    <property type="match status" value="1"/>
</dbReference>
<dbReference type="GO" id="GO:0005886">
    <property type="term" value="C:plasma membrane"/>
    <property type="evidence" value="ECO:0007669"/>
    <property type="project" value="UniProtKB-SubCell"/>
</dbReference>
<keyword evidence="8" id="KW-0472">Membrane</keyword>
<organism evidence="11 12">
    <name type="scientific">Populus tomentosa</name>
    <name type="common">Chinese white poplar</name>
    <dbReference type="NCBI Taxonomy" id="118781"/>
    <lineage>
        <taxon>Eukaryota</taxon>
        <taxon>Viridiplantae</taxon>
        <taxon>Streptophyta</taxon>
        <taxon>Embryophyta</taxon>
        <taxon>Tracheophyta</taxon>
        <taxon>Spermatophyta</taxon>
        <taxon>Magnoliopsida</taxon>
        <taxon>eudicotyledons</taxon>
        <taxon>Gunneridae</taxon>
        <taxon>Pentapetalae</taxon>
        <taxon>rosids</taxon>
        <taxon>fabids</taxon>
        <taxon>Malpighiales</taxon>
        <taxon>Salicaceae</taxon>
        <taxon>Saliceae</taxon>
        <taxon>Populus</taxon>
    </lineage>
</organism>
<evidence type="ECO:0000256" key="8">
    <source>
        <dbReference type="ARBA" id="ARBA00023136"/>
    </source>
</evidence>
<evidence type="ECO:0000256" key="9">
    <source>
        <dbReference type="ARBA" id="ARBA00023157"/>
    </source>
</evidence>
<dbReference type="GO" id="GO:0005524">
    <property type="term" value="F:ATP binding"/>
    <property type="evidence" value="ECO:0007669"/>
    <property type="project" value="UniProtKB-KW"/>
</dbReference>
<feature type="domain" description="Protein kinase" evidence="10">
    <location>
        <begin position="1"/>
        <end position="222"/>
    </location>
</feature>
<keyword evidence="5" id="KW-0547">Nucleotide-binding</keyword>
<name>A0A8X8D1N7_POPTO</name>
<proteinExistence type="predicted"/>
<evidence type="ECO:0000256" key="1">
    <source>
        <dbReference type="ARBA" id="ARBA00004162"/>
    </source>
</evidence>
<dbReference type="PANTHER" id="PTHR46204:SF5">
    <property type="entry name" value="PROTEIN KINASE DOMAIN-CONTAINING PROTEIN"/>
    <property type="match status" value="1"/>
</dbReference>
<evidence type="ECO:0000256" key="4">
    <source>
        <dbReference type="ARBA" id="ARBA00022729"/>
    </source>
</evidence>
<gene>
    <name evidence="11" type="ORF">POTOM_024209</name>
</gene>
<evidence type="ECO:0000259" key="10">
    <source>
        <dbReference type="PROSITE" id="PS50011"/>
    </source>
</evidence>
<reference evidence="11" key="1">
    <citation type="journal article" date="2020" name="bioRxiv">
        <title>Hybrid origin of Populus tomentosa Carr. identified through genome sequencing and phylogenomic analysis.</title>
        <authorList>
            <person name="An X."/>
            <person name="Gao K."/>
            <person name="Chen Z."/>
            <person name="Li J."/>
            <person name="Yang X."/>
            <person name="Yang X."/>
            <person name="Zhou J."/>
            <person name="Guo T."/>
            <person name="Zhao T."/>
            <person name="Huang S."/>
            <person name="Miao D."/>
            <person name="Khan W.U."/>
            <person name="Rao P."/>
            <person name="Ye M."/>
            <person name="Lei B."/>
            <person name="Liao W."/>
            <person name="Wang J."/>
            <person name="Ji L."/>
            <person name="Li Y."/>
            <person name="Guo B."/>
            <person name="Mustafa N.S."/>
            <person name="Li S."/>
            <person name="Yun Q."/>
            <person name="Keller S.R."/>
            <person name="Mao J."/>
            <person name="Zhang R."/>
            <person name="Strauss S.H."/>
        </authorList>
    </citation>
    <scope>NUCLEOTIDE SEQUENCE</scope>
    <source>
        <strain evidence="11">GM15</strain>
        <tissue evidence="11">Leaf</tissue>
    </source>
</reference>
<dbReference type="EMBL" id="JAAWWB010000011">
    <property type="protein sequence ID" value="KAG6772789.1"/>
    <property type="molecule type" value="Genomic_DNA"/>
</dbReference>